<organism evidence="9">
    <name type="scientific">Trichophyton rubrum CBS 288.86</name>
    <dbReference type="NCBI Taxonomy" id="1215330"/>
    <lineage>
        <taxon>Eukaryota</taxon>
        <taxon>Fungi</taxon>
        <taxon>Dikarya</taxon>
        <taxon>Ascomycota</taxon>
        <taxon>Pezizomycotina</taxon>
        <taxon>Eurotiomycetes</taxon>
        <taxon>Eurotiomycetidae</taxon>
        <taxon>Onygenales</taxon>
        <taxon>Arthrodermataceae</taxon>
        <taxon>Trichophyton</taxon>
    </lineage>
</organism>
<dbReference type="GO" id="GO:0034488">
    <property type="term" value="P:basic amino acid transmembrane export from vacuole"/>
    <property type="evidence" value="ECO:0007669"/>
    <property type="project" value="TreeGrafter"/>
</dbReference>
<evidence type="ECO:0008006" key="10">
    <source>
        <dbReference type="Google" id="ProtNLM"/>
    </source>
</evidence>
<evidence type="ECO:0000256" key="8">
    <source>
        <dbReference type="SAM" id="Phobius"/>
    </source>
</evidence>
<dbReference type="Pfam" id="PF04193">
    <property type="entry name" value="PQ-loop"/>
    <property type="match status" value="2"/>
</dbReference>
<feature type="region of interest" description="Disordered" evidence="7">
    <location>
        <begin position="140"/>
        <end position="193"/>
    </location>
</feature>
<keyword evidence="4 8" id="KW-0472">Membrane</keyword>
<evidence type="ECO:0000256" key="7">
    <source>
        <dbReference type="SAM" id="MobiDB-lite"/>
    </source>
</evidence>
<feature type="compositionally biased region" description="Polar residues" evidence="7">
    <location>
        <begin position="155"/>
        <end position="169"/>
    </location>
</feature>
<accession>A0A022W8B7</accession>
<dbReference type="InterPro" id="IPR051415">
    <property type="entry name" value="LAAT-1"/>
</dbReference>
<dbReference type="AlphaFoldDB" id="A0A022W8B7"/>
<name>A0A022W8B7_TRIRU</name>
<feature type="transmembrane region" description="Helical" evidence="8">
    <location>
        <begin position="71"/>
        <end position="95"/>
    </location>
</feature>
<evidence type="ECO:0000256" key="3">
    <source>
        <dbReference type="ARBA" id="ARBA00022989"/>
    </source>
</evidence>
<dbReference type="GO" id="GO:0000329">
    <property type="term" value="C:fungal-type vacuole membrane"/>
    <property type="evidence" value="ECO:0007669"/>
    <property type="project" value="TreeGrafter"/>
</dbReference>
<feature type="transmembrane region" description="Helical" evidence="8">
    <location>
        <begin position="280"/>
        <end position="298"/>
    </location>
</feature>
<comment type="similarity">
    <text evidence="5">Belongs to the laat-1 family.</text>
</comment>
<dbReference type="EMBL" id="KK207780">
    <property type="protein sequence ID" value="EZF54640.1"/>
    <property type="molecule type" value="Genomic_DNA"/>
</dbReference>
<gene>
    <name evidence="9" type="ORF">H103_02622</name>
</gene>
<feature type="compositionally biased region" description="Polar residues" evidence="7">
    <location>
        <begin position="178"/>
        <end position="193"/>
    </location>
</feature>
<feature type="transmembrane region" description="Helical" evidence="8">
    <location>
        <begin position="212"/>
        <end position="230"/>
    </location>
</feature>
<evidence type="ECO:0000256" key="1">
    <source>
        <dbReference type="ARBA" id="ARBA00004141"/>
    </source>
</evidence>
<dbReference type="Proteomes" id="UP000023758">
    <property type="component" value="Unassembled WGS sequence"/>
</dbReference>
<evidence type="ECO:0000256" key="4">
    <source>
        <dbReference type="ARBA" id="ARBA00023136"/>
    </source>
</evidence>
<dbReference type="InterPro" id="IPR006603">
    <property type="entry name" value="PQ-loop_rpt"/>
</dbReference>
<dbReference type="Gene3D" id="1.20.1280.290">
    <property type="match status" value="2"/>
</dbReference>
<proteinExistence type="inferred from homology"/>
<dbReference type="HOGENOM" id="CLU_019699_3_2_1"/>
<comment type="subcellular location">
    <subcellularLocation>
        <location evidence="1">Membrane</location>
        <topology evidence="1">Multi-pass membrane protein</topology>
    </subcellularLocation>
</comment>
<reference evidence="9" key="1">
    <citation type="submission" date="2014-02" db="EMBL/GenBank/DDBJ databases">
        <title>The Genome Sequence of Trichophyton rubrum (morphotype fischeri) CBS 288.86.</title>
        <authorList>
            <consortium name="The Broad Institute Genomics Platform"/>
            <person name="Cuomo C.A."/>
            <person name="White T.C."/>
            <person name="Graser Y."/>
            <person name="Martinez-Rossi N."/>
            <person name="Heitman J."/>
            <person name="Young S.K."/>
            <person name="Zeng Q."/>
            <person name="Gargeya S."/>
            <person name="Abouelleil A."/>
            <person name="Alvarado L."/>
            <person name="Chapman S.B."/>
            <person name="Gainer-Dewar J."/>
            <person name="Goldberg J."/>
            <person name="Griggs A."/>
            <person name="Gujja S."/>
            <person name="Hansen M."/>
            <person name="Howarth C."/>
            <person name="Imamovic A."/>
            <person name="Larimer J."/>
            <person name="Martinez D."/>
            <person name="Murphy C."/>
            <person name="Pearson M.D."/>
            <person name="Persinoti G."/>
            <person name="Poon T."/>
            <person name="Priest M."/>
            <person name="Roberts A.D."/>
            <person name="Saif S."/>
            <person name="Shea T.D."/>
            <person name="Sykes S.N."/>
            <person name="Wortman J."/>
            <person name="Nusbaum C."/>
            <person name="Birren B."/>
        </authorList>
    </citation>
    <scope>NUCLEOTIDE SEQUENCE [LARGE SCALE GENOMIC DNA]</scope>
    <source>
        <strain evidence="9">CBS 288.86</strain>
    </source>
</reference>
<dbReference type="PANTHER" id="PTHR16201:SF34">
    <property type="entry name" value="LYSOSOMAL AMINO ACID TRANSPORTER 1"/>
    <property type="match status" value="1"/>
</dbReference>
<dbReference type="PANTHER" id="PTHR16201">
    <property type="entry name" value="SEVEN TRANSMEMBRANE PROTEIN 1-RELATED"/>
    <property type="match status" value="1"/>
</dbReference>
<dbReference type="FunFam" id="1.20.1280.290:FF:000009">
    <property type="entry name" value="PQ loop repeat family protein"/>
    <property type="match status" value="1"/>
</dbReference>
<feature type="transmembrane region" description="Helical" evidence="8">
    <location>
        <begin position="331"/>
        <end position="354"/>
    </location>
</feature>
<evidence type="ECO:0000256" key="5">
    <source>
        <dbReference type="ARBA" id="ARBA00038039"/>
    </source>
</evidence>
<comment type="catalytic activity">
    <reaction evidence="6">
        <text>L-histidine(out) + L-arginine(in) = L-histidine(in) + L-arginine(out)</text>
        <dbReference type="Rhea" id="RHEA:71063"/>
        <dbReference type="ChEBI" id="CHEBI:32682"/>
        <dbReference type="ChEBI" id="CHEBI:57595"/>
    </reaction>
</comment>
<dbReference type="SMART" id="SM00679">
    <property type="entry name" value="CTNS"/>
    <property type="match status" value="2"/>
</dbReference>
<keyword evidence="3 8" id="KW-1133">Transmembrane helix</keyword>
<keyword evidence="2 8" id="KW-0812">Transmembrane</keyword>
<feature type="transmembrane region" description="Helical" evidence="8">
    <location>
        <begin position="250"/>
        <end position="268"/>
    </location>
</feature>
<dbReference type="GO" id="GO:0015174">
    <property type="term" value="F:basic amino acid transmembrane transporter activity"/>
    <property type="evidence" value="ECO:0007669"/>
    <property type="project" value="TreeGrafter"/>
</dbReference>
<sequence>MPSAAWNSAHRSLPEHCEPVSPFLQLISSTLQICLPTPLALISSTLGVLSIISWLFAQLPQIYKNYKIKSTAGLSIVFIVEWLLADTANCIGAILTNQAGWQITIATYYVTVDLIMTCQHFWYTHMKQWQPNRLRYANIGDGEDSDTDFPPSDCDSFQQLQDSQRSSSARPADKSKAGGNQLSDEKAQSQASNGKRYVQSVGLGSSLTSPKAVLFISMLCAVIANASSIPASGLSRPHPVIPPRSNTKEFVGRIFSWISTILYLGSRLPQLYKNYTRKSTAGLSPLLFIAAFCGNMFYSSSLLTNPNGWHNFPPYGGGGWAGPDGNNRMTWIILAIPFWLGATGVLLLDVCVGIQFMKYGEQKKQIVTRVGRGRHKWIQVTGFMKGWIPSLSPDRNASNNETQALISREGDRYGSV</sequence>
<protein>
    <recommendedName>
        <fullName evidence="10">PQ loop repeat protein</fullName>
    </recommendedName>
</protein>
<evidence type="ECO:0000256" key="6">
    <source>
        <dbReference type="ARBA" id="ARBA00050768"/>
    </source>
</evidence>
<feature type="transmembrane region" description="Helical" evidence="8">
    <location>
        <begin position="101"/>
        <end position="123"/>
    </location>
</feature>
<feature type="transmembrane region" description="Helical" evidence="8">
    <location>
        <begin position="39"/>
        <end position="59"/>
    </location>
</feature>
<evidence type="ECO:0000256" key="2">
    <source>
        <dbReference type="ARBA" id="ARBA00022692"/>
    </source>
</evidence>
<dbReference type="OrthoDB" id="8048523at2759"/>
<evidence type="ECO:0000313" key="9">
    <source>
        <dbReference type="EMBL" id="EZF54640.1"/>
    </source>
</evidence>